<comment type="cofactor">
    <cofactor evidence="1">
        <name>Mg(2+)</name>
        <dbReference type="ChEBI" id="CHEBI:18420"/>
    </cofactor>
</comment>
<evidence type="ECO:0000256" key="2">
    <source>
        <dbReference type="ARBA" id="ARBA00005582"/>
    </source>
</evidence>
<dbReference type="PROSITE" id="PS00893">
    <property type="entry name" value="NUDIX_BOX"/>
    <property type="match status" value="1"/>
</dbReference>
<evidence type="ECO:0000256" key="3">
    <source>
        <dbReference type="ARBA" id="ARBA00022801"/>
    </source>
</evidence>
<name>A0ABV9B4V4_9ACTN</name>
<keyword evidence="4" id="KW-0460">Magnesium</keyword>
<evidence type="ECO:0000259" key="6">
    <source>
        <dbReference type="PROSITE" id="PS51462"/>
    </source>
</evidence>
<dbReference type="Gene3D" id="3.90.79.10">
    <property type="entry name" value="Nucleoside Triphosphate Pyrophosphohydrolase"/>
    <property type="match status" value="1"/>
</dbReference>
<protein>
    <submittedName>
        <fullName evidence="7">NUDIX hydrolase</fullName>
    </submittedName>
</protein>
<evidence type="ECO:0000256" key="5">
    <source>
        <dbReference type="RuleBase" id="RU003476"/>
    </source>
</evidence>
<dbReference type="PANTHER" id="PTHR43046">
    <property type="entry name" value="GDP-MANNOSE MANNOSYL HYDROLASE"/>
    <property type="match status" value="1"/>
</dbReference>
<keyword evidence="3 5" id="KW-0378">Hydrolase</keyword>
<dbReference type="RefSeq" id="WP_381185053.1">
    <property type="nucleotide sequence ID" value="NZ_JBHSFK010000046.1"/>
</dbReference>
<dbReference type="Proteomes" id="UP001595839">
    <property type="component" value="Unassembled WGS sequence"/>
</dbReference>
<evidence type="ECO:0000256" key="1">
    <source>
        <dbReference type="ARBA" id="ARBA00001946"/>
    </source>
</evidence>
<dbReference type="InterPro" id="IPR015797">
    <property type="entry name" value="NUDIX_hydrolase-like_dom_sf"/>
</dbReference>
<dbReference type="SUPFAM" id="SSF55811">
    <property type="entry name" value="Nudix"/>
    <property type="match status" value="1"/>
</dbReference>
<proteinExistence type="inferred from homology"/>
<gene>
    <name evidence="7" type="ORF">ACFPIH_46050</name>
</gene>
<accession>A0ABV9B4V4</accession>
<reference evidence="8" key="1">
    <citation type="journal article" date="2019" name="Int. J. Syst. Evol. Microbiol.">
        <title>The Global Catalogue of Microorganisms (GCM) 10K type strain sequencing project: providing services to taxonomists for standard genome sequencing and annotation.</title>
        <authorList>
            <consortium name="The Broad Institute Genomics Platform"/>
            <consortium name="The Broad Institute Genome Sequencing Center for Infectious Disease"/>
            <person name="Wu L."/>
            <person name="Ma J."/>
        </authorList>
    </citation>
    <scope>NUCLEOTIDE SEQUENCE [LARGE SCALE GENOMIC DNA]</scope>
    <source>
        <strain evidence="8">CGMCC 4.7177</strain>
    </source>
</reference>
<dbReference type="InterPro" id="IPR020476">
    <property type="entry name" value="Nudix_hydrolase"/>
</dbReference>
<comment type="caution">
    <text evidence="7">The sequence shown here is derived from an EMBL/GenBank/DDBJ whole genome shotgun (WGS) entry which is preliminary data.</text>
</comment>
<evidence type="ECO:0000313" key="8">
    <source>
        <dbReference type="Proteomes" id="UP001595839"/>
    </source>
</evidence>
<dbReference type="PROSITE" id="PS51462">
    <property type="entry name" value="NUDIX"/>
    <property type="match status" value="1"/>
</dbReference>
<dbReference type="CDD" id="cd04685">
    <property type="entry name" value="NUDIX_Hydrolase"/>
    <property type="match status" value="1"/>
</dbReference>
<dbReference type="InterPro" id="IPR000086">
    <property type="entry name" value="NUDIX_hydrolase_dom"/>
</dbReference>
<dbReference type="Pfam" id="PF00293">
    <property type="entry name" value="NUDIX"/>
    <property type="match status" value="1"/>
</dbReference>
<dbReference type="PANTHER" id="PTHR43046:SF12">
    <property type="entry name" value="GDP-MANNOSE MANNOSYL HYDROLASE"/>
    <property type="match status" value="1"/>
</dbReference>
<dbReference type="EMBL" id="JBHSFK010000046">
    <property type="protein sequence ID" value="MFC4506732.1"/>
    <property type="molecule type" value="Genomic_DNA"/>
</dbReference>
<dbReference type="PRINTS" id="PR00502">
    <property type="entry name" value="NUDIXFAMILY"/>
</dbReference>
<organism evidence="7 8">
    <name type="scientific">Streptomyces vulcanius</name>
    <dbReference type="NCBI Taxonomy" id="1441876"/>
    <lineage>
        <taxon>Bacteria</taxon>
        <taxon>Bacillati</taxon>
        <taxon>Actinomycetota</taxon>
        <taxon>Actinomycetes</taxon>
        <taxon>Kitasatosporales</taxon>
        <taxon>Streptomycetaceae</taxon>
        <taxon>Streptomyces</taxon>
    </lineage>
</organism>
<evidence type="ECO:0000313" key="7">
    <source>
        <dbReference type="EMBL" id="MFC4506732.1"/>
    </source>
</evidence>
<dbReference type="InterPro" id="IPR020084">
    <property type="entry name" value="NUDIX_hydrolase_CS"/>
</dbReference>
<keyword evidence="8" id="KW-1185">Reference proteome</keyword>
<sequence length="154" mass="17176">MTTPRLREAARVIVLDREDRVLLLRYEENGGFWAVPGGSLEHGETHLDAAHRELQEELGVINVKVGPELAVRTKDHLVGGEAARQAEKYFVAVVDAAEIDPARASQPDDIRAWQWWSLREMQETAQTIYPLGLAKLIIDYLRSGPPTTPIELAG</sequence>
<feature type="domain" description="Nudix hydrolase" evidence="6">
    <location>
        <begin position="5"/>
        <end position="139"/>
    </location>
</feature>
<evidence type="ECO:0000256" key="4">
    <source>
        <dbReference type="ARBA" id="ARBA00022842"/>
    </source>
</evidence>
<dbReference type="GO" id="GO:0016787">
    <property type="term" value="F:hydrolase activity"/>
    <property type="evidence" value="ECO:0007669"/>
    <property type="project" value="UniProtKB-KW"/>
</dbReference>
<comment type="similarity">
    <text evidence="2 5">Belongs to the Nudix hydrolase family.</text>
</comment>